<proteinExistence type="predicted"/>
<evidence type="ECO:0000313" key="4">
    <source>
        <dbReference type="EMBL" id="EEQ63185.1"/>
    </source>
</evidence>
<organism evidence="4 5">
    <name type="scientific">Helicobacter pullorum MIT 98-5489</name>
    <dbReference type="NCBI Taxonomy" id="537972"/>
    <lineage>
        <taxon>Bacteria</taxon>
        <taxon>Pseudomonadati</taxon>
        <taxon>Campylobacterota</taxon>
        <taxon>Epsilonproteobacteria</taxon>
        <taxon>Campylobacterales</taxon>
        <taxon>Helicobacteraceae</taxon>
        <taxon>Helicobacter</taxon>
    </lineage>
</organism>
<keyword evidence="5" id="KW-1185">Reference proteome</keyword>
<evidence type="ECO:0000313" key="5">
    <source>
        <dbReference type="Proteomes" id="UP000003953"/>
    </source>
</evidence>
<sequence length="89" mass="9909">MRIGGNQTLYGSVELSYGLFETVQMRVSAFYDYGMLGEDKITQIQRSSVGVALEWISPIGAITFIIPKALDAKRGDDTSSFEFTMGQRF</sequence>
<dbReference type="EMBL" id="DS990442">
    <property type="protein sequence ID" value="EEQ63185.1"/>
    <property type="molecule type" value="Genomic_DNA"/>
</dbReference>
<dbReference type="InterPro" id="IPR000184">
    <property type="entry name" value="Bac_surfAg_D15"/>
</dbReference>
<comment type="subcellular location">
    <subcellularLocation>
        <location evidence="1">Membrane</location>
    </subcellularLocation>
</comment>
<evidence type="ECO:0000256" key="2">
    <source>
        <dbReference type="ARBA" id="ARBA00023136"/>
    </source>
</evidence>
<accession>C5EZ70</accession>
<dbReference type="AlphaFoldDB" id="C5EZ70"/>
<evidence type="ECO:0000259" key="3">
    <source>
        <dbReference type="Pfam" id="PF01103"/>
    </source>
</evidence>
<dbReference type="eggNOG" id="COG4775">
    <property type="taxonomic scope" value="Bacteria"/>
</dbReference>
<dbReference type="GO" id="GO:0019867">
    <property type="term" value="C:outer membrane"/>
    <property type="evidence" value="ECO:0007669"/>
    <property type="project" value="InterPro"/>
</dbReference>
<gene>
    <name evidence="4" type="ORF">HPMG_00642</name>
</gene>
<name>C5EZ70_9HELI</name>
<keyword evidence="2" id="KW-0472">Membrane</keyword>
<feature type="domain" description="Bacterial surface antigen (D15)" evidence="3">
    <location>
        <begin position="2"/>
        <end position="89"/>
    </location>
</feature>
<dbReference type="HOGENOM" id="CLU_2450541_0_0_7"/>
<dbReference type="Gene3D" id="2.40.160.50">
    <property type="entry name" value="membrane protein fhac: a member of the omp85/tpsb transporter family"/>
    <property type="match status" value="1"/>
</dbReference>
<dbReference type="Pfam" id="PF01103">
    <property type="entry name" value="Omp85"/>
    <property type="match status" value="1"/>
</dbReference>
<dbReference type="Proteomes" id="UP000003953">
    <property type="component" value="Unassembled WGS sequence"/>
</dbReference>
<evidence type="ECO:0000256" key="1">
    <source>
        <dbReference type="ARBA" id="ARBA00004370"/>
    </source>
</evidence>
<protein>
    <recommendedName>
        <fullName evidence="3">Bacterial surface antigen (D15) domain-containing protein</fullName>
    </recommendedName>
</protein>
<reference evidence="5" key="1">
    <citation type="journal article" date="2014" name="Genome Announc.">
        <title>Draft genome sequences of six enterohepatic helicobacter species isolated from humans and one from rhesus macaques.</title>
        <authorList>
            <person name="Shen Z."/>
            <person name="Sheh A."/>
            <person name="Young S.K."/>
            <person name="Abouelliel A."/>
            <person name="Ward D.V."/>
            <person name="Earl A.M."/>
            <person name="Fox J.G."/>
        </authorList>
    </citation>
    <scope>NUCLEOTIDE SEQUENCE [LARGE SCALE GENOMIC DNA]</scope>
    <source>
        <strain evidence="5">MIT 98-5489</strain>
    </source>
</reference>